<evidence type="ECO:0000256" key="2">
    <source>
        <dbReference type="ARBA" id="ARBA00022679"/>
    </source>
</evidence>
<dbReference type="GO" id="GO:0005794">
    <property type="term" value="C:Golgi apparatus"/>
    <property type="evidence" value="ECO:0007669"/>
    <property type="project" value="TreeGrafter"/>
</dbReference>
<evidence type="ECO:0000256" key="3">
    <source>
        <dbReference type="ARBA" id="ARBA00022692"/>
    </source>
</evidence>
<dbReference type="Proteomes" id="UP001177023">
    <property type="component" value="Unassembled WGS sequence"/>
</dbReference>
<comment type="similarity">
    <text evidence="7">Belongs to the DHHC palmitoyltransferase family.</text>
</comment>
<comment type="domain">
    <text evidence="7">The DHHC domain is required for palmitoyltransferase activity.</text>
</comment>
<evidence type="ECO:0000259" key="8">
    <source>
        <dbReference type="Pfam" id="PF01529"/>
    </source>
</evidence>
<evidence type="ECO:0000313" key="9">
    <source>
        <dbReference type="EMBL" id="CAJ0576287.1"/>
    </source>
</evidence>
<evidence type="ECO:0000313" key="10">
    <source>
        <dbReference type="Proteomes" id="UP001177023"/>
    </source>
</evidence>
<keyword evidence="10" id="KW-1185">Reference proteome</keyword>
<dbReference type="EC" id="2.3.1.225" evidence="7"/>
<feature type="non-terminal residue" evidence="9">
    <location>
        <position position="1"/>
    </location>
</feature>
<dbReference type="InterPro" id="IPR039859">
    <property type="entry name" value="PFA4/ZDH16/20/ERF2-like"/>
</dbReference>
<dbReference type="Pfam" id="PF01529">
    <property type="entry name" value="DHHC"/>
    <property type="match status" value="1"/>
</dbReference>
<keyword evidence="3 7" id="KW-0812">Transmembrane</keyword>
<evidence type="ECO:0000256" key="4">
    <source>
        <dbReference type="ARBA" id="ARBA00022989"/>
    </source>
</evidence>
<keyword evidence="6 7" id="KW-0012">Acyltransferase</keyword>
<keyword evidence="2 7" id="KW-0808">Transferase</keyword>
<dbReference type="PANTHER" id="PTHR22883:SF452">
    <property type="entry name" value="PALMITOYLTRANSFERASE"/>
    <property type="match status" value="1"/>
</dbReference>
<dbReference type="EMBL" id="CATQJA010002643">
    <property type="protein sequence ID" value="CAJ0576287.1"/>
    <property type="molecule type" value="Genomic_DNA"/>
</dbReference>
<comment type="catalytic activity">
    <reaction evidence="7">
        <text>L-cysteinyl-[protein] + hexadecanoyl-CoA = S-hexadecanoyl-L-cysteinyl-[protein] + CoA</text>
        <dbReference type="Rhea" id="RHEA:36683"/>
        <dbReference type="Rhea" id="RHEA-COMP:10131"/>
        <dbReference type="Rhea" id="RHEA-COMP:11032"/>
        <dbReference type="ChEBI" id="CHEBI:29950"/>
        <dbReference type="ChEBI" id="CHEBI:57287"/>
        <dbReference type="ChEBI" id="CHEBI:57379"/>
        <dbReference type="ChEBI" id="CHEBI:74151"/>
        <dbReference type="EC" id="2.3.1.225"/>
    </reaction>
</comment>
<proteinExistence type="inferred from homology"/>
<evidence type="ECO:0000256" key="5">
    <source>
        <dbReference type="ARBA" id="ARBA00023136"/>
    </source>
</evidence>
<dbReference type="PANTHER" id="PTHR22883">
    <property type="entry name" value="ZINC FINGER DHHC DOMAIN CONTAINING PROTEIN"/>
    <property type="match status" value="1"/>
</dbReference>
<evidence type="ECO:0000256" key="6">
    <source>
        <dbReference type="ARBA" id="ARBA00023315"/>
    </source>
</evidence>
<feature type="domain" description="Palmitoyltransferase DHHC" evidence="8">
    <location>
        <begin position="60"/>
        <end position="202"/>
    </location>
</feature>
<gene>
    <name evidence="9" type="ORF">MSPICULIGERA_LOCUS14582</name>
</gene>
<accession>A0AA36G1Q4</accession>
<sequence>MFFLGEKANPLNEEPLPRGKRHWLGVVGAYTCPSFITVFSAGRSAVTNQMITVAGYRYYEWGMCRECDAARPLRSDHCQFCGGCCLMRDHHCVVIGCCIGLGTTRYFIWMLWHLFEICLAATVVVFAFHWEQIYGWLVWPSFSWLRNPLSDCQGAYTDCVLDYLNGIVPTVYYFGIVLAFAIVGVCGSISLLGMQMYQMLVGCLLLEHTWSKNVIKTERRGTTFAQRFRFVMGSKWWLNFLFPCIWTEIEWTDSFKNSILLSPLLEPPEKKEE</sequence>
<organism evidence="9 10">
    <name type="scientific">Mesorhabditis spiculigera</name>
    <dbReference type="NCBI Taxonomy" id="96644"/>
    <lineage>
        <taxon>Eukaryota</taxon>
        <taxon>Metazoa</taxon>
        <taxon>Ecdysozoa</taxon>
        <taxon>Nematoda</taxon>
        <taxon>Chromadorea</taxon>
        <taxon>Rhabditida</taxon>
        <taxon>Rhabditina</taxon>
        <taxon>Rhabditomorpha</taxon>
        <taxon>Rhabditoidea</taxon>
        <taxon>Rhabditidae</taxon>
        <taxon>Mesorhabditinae</taxon>
        <taxon>Mesorhabditis</taxon>
    </lineage>
</organism>
<comment type="caution">
    <text evidence="9">The sequence shown here is derived from an EMBL/GenBank/DDBJ whole genome shotgun (WGS) entry which is preliminary data.</text>
</comment>
<protein>
    <recommendedName>
        <fullName evidence="7">Palmitoyltransferase</fullName>
        <ecNumber evidence="7">2.3.1.225</ecNumber>
    </recommendedName>
</protein>
<feature type="transmembrane region" description="Helical" evidence="7">
    <location>
        <begin position="171"/>
        <end position="192"/>
    </location>
</feature>
<dbReference type="AlphaFoldDB" id="A0AA36G1Q4"/>
<keyword evidence="4 7" id="KW-1133">Transmembrane helix</keyword>
<dbReference type="InterPro" id="IPR001594">
    <property type="entry name" value="Palmitoyltrfase_DHHC"/>
</dbReference>
<keyword evidence="5 7" id="KW-0472">Membrane</keyword>
<feature type="transmembrane region" description="Helical" evidence="7">
    <location>
        <begin position="109"/>
        <end position="130"/>
    </location>
</feature>
<dbReference type="PROSITE" id="PS50216">
    <property type="entry name" value="DHHC"/>
    <property type="match status" value="1"/>
</dbReference>
<reference evidence="9" key="1">
    <citation type="submission" date="2023-06" db="EMBL/GenBank/DDBJ databases">
        <authorList>
            <person name="Delattre M."/>
        </authorList>
    </citation>
    <scope>NUCLEOTIDE SEQUENCE</scope>
    <source>
        <strain evidence="9">AF72</strain>
    </source>
</reference>
<dbReference type="GO" id="GO:0005783">
    <property type="term" value="C:endoplasmic reticulum"/>
    <property type="evidence" value="ECO:0007669"/>
    <property type="project" value="TreeGrafter"/>
</dbReference>
<dbReference type="GO" id="GO:0006612">
    <property type="term" value="P:protein targeting to membrane"/>
    <property type="evidence" value="ECO:0007669"/>
    <property type="project" value="TreeGrafter"/>
</dbReference>
<comment type="subcellular location">
    <subcellularLocation>
        <location evidence="1">Membrane</location>
        <topology evidence="1">Multi-pass membrane protein</topology>
    </subcellularLocation>
</comment>
<evidence type="ECO:0000256" key="7">
    <source>
        <dbReference type="RuleBase" id="RU079119"/>
    </source>
</evidence>
<dbReference type="GO" id="GO:0019706">
    <property type="term" value="F:protein-cysteine S-palmitoyltransferase activity"/>
    <property type="evidence" value="ECO:0007669"/>
    <property type="project" value="UniProtKB-EC"/>
</dbReference>
<name>A0AA36G1Q4_9BILA</name>
<dbReference type="GO" id="GO:0016020">
    <property type="term" value="C:membrane"/>
    <property type="evidence" value="ECO:0007669"/>
    <property type="project" value="UniProtKB-SubCell"/>
</dbReference>
<evidence type="ECO:0000256" key="1">
    <source>
        <dbReference type="ARBA" id="ARBA00004141"/>
    </source>
</evidence>